<reference evidence="4" key="1">
    <citation type="submission" date="2020-03" db="EMBL/GenBank/DDBJ databases">
        <title>Solimonas marina sp. nov., isolated from deep seawater of the Pacific Ocean.</title>
        <authorList>
            <person name="Liu X."/>
            <person name="Lai Q."/>
            <person name="Sun F."/>
            <person name="Gai Y."/>
            <person name="Li G."/>
            <person name="Shao Z."/>
        </authorList>
    </citation>
    <scope>NUCLEOTIDE SEQUENCE</scope>
    <source>
        <strain evidence="4">C16B3</strain>
    </source>
</reference>
<dbReference type="Pfam" id="PF00005">
    <property type="entry name" value="ABC_tran"/>
    <property type="match status" value="1"/>
</dbReference>
<keyword evidence="5" id="KW-1185">Reference proteome</keyword>
<dbReference type="SMART" id="SM00382">
    <property type="entry name" value="AAA"/>
    <property type="match status" value="1"/>
</dbReference>
<dbReference type="GO" id="GO:0016887">
    <property type="term" value="F:ATP hydrolysis activity"/>
    <property type="evidence" value="ECO:0007669"/>
    <property type="project" value="InterPro"/>
</dbReference>
<dbReference type="GO" id="GO:0005524">
    <property type="term" value="F:ATP binding"/>
    <property type="evidence" value="ECO:0007669"/>
    <property type="project" value="UniProtKB-KW"/>
</dbReference>
<dbReference type="RefSeq" id="WP_168146507.1">
    <property type="nucleotide sequence ID" value="NZ_JAAVXB010000001.1"/>
</dbReference>
<organism evidence="4 5">
    <name type="scientific">Solimonas marina</name>
    <dbReference type="NCBI Taxonomy" id="2714601"/>
    <lineage>
        <taxon>Bacteria</taxon>
        <taxon>Pseudomonadati</taxon>
        <taxon>Pseudomonadota</taxon>
        <taxon>Gammaproteobacteria</taxon>
        <taxon>Nevskiales</taxon>
        <taxon>Nevskiaceae</taxon>
        <taxon>Solimonas</taxon>
    </lineage>
</organism>
<proteinExistence type="predicted"/>
<sequence>MLSLQAIRHRYDDRTAARVEVLDLAAGEPALLLGPSGSGKTTLLHIAAGLLRPSEGLVRIGGQSLTALDDIALDRFRGRHVGIVFQRLHLIGSLTVLQNLLAAQYGAGLPVDIGHGRATLAALGIEAQADVLPARLSQGQAQRAAVARATVNRPQLIVADEPTASLDDRNADAVLNLLQAHARACEAALLIATHDARAKACIKRQITLEASA</sequence>
<gene>
    <name evidence="4" type="ORF">G7Y82_03035</name>
</gene>
<dbReference type="Proteomes" id="UP000653472">
    <property type="component" value="Unassembled WGS sequence"/>
</dbReference>
<dbReference type="PANTHER" id="PTHR24220:SF659">
    <property type="entry name" value="TRANSPORTER, PUTATIVE-RELATED"/>
    <property type="match status" value="1"/>
</dbReference>
<evidence type="ECO:0000313" key="5">
    <source>
        <dbReference type="Proteomes" id="UP000653472"/>
    </source>
</evidence>
<dbReference type="InterPro" id="IPR027417">
    <property type="entry name" value="P-loop_NTPase"/>
</dbReference>
<evidence type="ECO:0000256" key="1">
    <source>
        <dbReference type="ARBA" id="ARBA00022741"/>
    </source>
</evidence>
<dbReference type="SUPFAM" id="SSF52540">
    <property type="entry name" value="P-loop containing nucleoside triphosphate hydrolases"/>
    <property type="match status" value="1"/>
</dbReference>
<dbReference type="InterPro" id="IPR003439">
    <property type="entry name" value="ABC_transporter-like_ATP-bd"/>
</dbReference>
<dbReference type="PROSITE" id="PS50893">
    <property type="entry name" value="ABC_TRANSPORTER_2"/>
    <property type="match status" value="1"/>
</dbReference>
<evidence type="ECO:0000259" key="3">
    <source>
        <dbReference type="PROSITE" id="PS50893"/>
    </source>
</evidence>
<dbReference type="GO" id="GO:0005886">
    <property type="term" value="C:plasma membrane"/>
    <property type="evidence" value="ECO:0007669"/>
    <property type="project" value="TreeGrafter"/>
</dbReference>
<keyword evidence="2 4" id="KW-0067">ATP-binding</keyword>
<feature type="domain" description="ABC transporter" evidence="3">
    <location>
        <begin position="2"/>
        <end position="208"/>
    </location>
</feature>
<accession>A0A970B535</accession>
<comment type="caution">
    <text evidence="4">The sequence shown here is derived from an EMBL/GenBank/DDBJ whole genome shotgun (WGS) entry which is preliminary data.</text>
</comment>
<dbReference type="EMBL" id="JAAVXB010000001">
    <property type="protein sequence ID" value="NKF21278.1"/>
    <property type="molecule type" value="Genomic_DNA"/>
</dbReference>
<dbReference type="InterPro" id="IPR015854">
    <property type="entry name" value="ABC_transpr_LolD-like"/>
</dbReference>
<dbReference type="InterPro" id="IPR017871">
    <property type="entry name" value="ABC_transporter-like_CS"/>
</dbReference>
<dbReference type="PROSITE" id="PS00211">
    <property type="entry name" value="ABC_TRANSPORTER_1"/>
    <property type="match status" value="1"/>
</dbReference>
<name>A0A970B535_9GAMM</name>
<dbReference type="InterPro" id="IPR003593">
    <property type="entry name" value="AAA+_ATPase"/>
</dbReference>
<dbReference type="PANTHER" id="PTHR24220">
    <property type="entry name" value="IMPORT ATP-BINDING PROTEIN"/>
    <property type="match status" value="1"/>
</dbReference>
<evidence type="ECO:0000313" key="4">
    <source>
        <dbReference type="EMBL" id="NKF21278.1"/>
    </source>
</evidence>
<evidence type="ECO:0000256" key="2">
    <source>
        <dbReference type="ARBA" id="ARBA00022840"/>
    </source>
</evidence>
<dbReference type="Gene3D" id="3.40.50.300">
    <property type="entry name" value="P-loop containing nucleotide triphosphate hydrolases"/>
    <property type="match status" value="1"/>
</dbReference>
<protein>
    <submittedName>
        <fullName evidence="4">ATP-binding cassette domain-containing protein</fullName>
    </submittedName>
</protein>
<dbReference type="GO" id="GO:0022857">
    <property type="term" value="F:transmembrane transporter activity"/>
    <property type="evidence" value="ECO:0007669"/>
    <property type="project" value="TreeGrafter"/>
</dbReference>
<dbReference type="AlphaFoldDB" id="A0A970B535"/>
<keyword evidence="1" id="KW-0547">Nucleotide-binding</keyword>